<keyword evidence="1" id="KW-1185">Reference proteome</keyword>
<organism evidence="1 2">
    <name type="scientific">Octopus sinensis</name>
    <name type="common">East Asian common octopus</name>
    <dbReference type="NCBI Taxonomy" id="2607531"/>
    <lineage>
        <taxon>Eukaryota</taxon>
        <taxon>Metazoa</taxon>
        <taxon>Spiralia</taxon>
        <taxon>Lophotrochozoa</taxon>
        <taxon>Mollusca</taxon>
        <taxon>Cephalopoda</taxon>
        <taxon>Coleoidea</taxon>
        <taxon>Octopodiformes</taxon>
        <taxon>Octopoda</taxon>
        <taxon>Incirrata</taxon>
        <taxon>Octopodidae</taxon>
        <taxon>Octopus</taxon>
    </lineage>
</organism>
<reference evidence="2" key="1">
    <citation type="submission" date="2025-08" db="UniProtKB">
        <authorList>
            <consortium name="RefSeq"/>
        </authorList>
    </citation>
    <scope>IDENTIFICATION</scope>
</reference>
<sequence>MVDEYVAALVVDGAVVKDVAGATCDGEGGCGGGVGNVIAECGGGAIDVITVAAGITINVIIAIIVIFPGGGRIVLFDRATIILAHAGASTWDAAAASAAGVGGNVTVVNVNDGGGVVRGEVGTVGVGVVDVRKAVRCGNGGGGGGGGVAGSVDGSAPVSTVAMIAMVPAGGIGWICPHLNLKDDAFGCAAAFYWVNVADPA</sequence>
<protein>
    <submittedName>
        <fullName evidence="2">Uncharacterized protein LOC115220723</fullName>
    </submittedName>
</protein>
<dbReference type="RefSeq" id="XP_029646731.1">
    <property type="nucleotide sequence ID" value="XM_029790871.1"/>
</dbReference>
<name>A0A6P7TAI9_9MOLL</name>
<dbReference type="Proteomes" id="UP000515154">
    <property type="component" value="Linkage group LG17"/>
</dbReference>
<evidence type="ECO:0000313" key="1">
    <source>
        <dbReference type="Proteomes" id="UP000515154"/>
    </source>
</evidence>
<gene>
    <name evidence="2" type="primary">LOC115220723</name>
</gene>
<evidence type="ECO:0000313" key="2">
    <source>
        <dbReference type="RefSeq" id="XP_029646731.1"/>
    </source>
</evidence>
<proteinExistence type="predicted"/>
<accession>A0A6P7TAI9</accession>
<dbReference type="KEGG" id="osn:115220723"/>
<dbReference type="AlphaFoldDB" id="A0A6P7TAI9"/>